<proteinExistence type="predicted"/>
<organism evidence="1 2">
    <name type="scientific">Liparis tanakae</name>
    <name type="common">Tanaka's snailfish</name>
    <dbReference type="NCBI Taxonomy" id="230148"/>
    <lineage>
        <taxon>Eukaryota</taxon>
        <taxon>Metazoa</taxon>
        <taxon>Chordata</taxon>
        <taxon>Craniata</taxon>
        <taxon>Vertebrata</taxon>
        <taxon>Euteleostomi</taxon>
        <taxon>Actinopterygii</taxon>
        <taxon>Neopterygii</taxon>
        <taxon>Teleostei</taxon>
        <taxon>Neoteleostei</taxon>
        <taxon>Acanthomorphata</taxon>
        <taxon>Eupercaria</taxon>
        <taxon>Perciformes</taxon>
        <taxon>Cottioidei</taxon>
        <taxon>Cottales</taxon>
        <taxon>Liparidae</taxon>
        <taxon>Liparis</taxon>
    </lineage>
</organism>
<sequence length="67" mass="7149">MSANTVALRRLRGCLAATQQQGYLLMLNYPASPGGSGKVNTHQLALIYFTVPQQPGIEACTLSLSRA</sequence>
<gene>
    <name evidence="1" type="ORF">EYF80_048464</name>
</gene>
<evidence type="ECO:0000313" key="1">
    <source>
        <dbReference type="EMBL" id="TNN41375.1"/>
    </source>
</evidence>
<keyword evidence="2" id="KW-1185">Reference proteome</keyword>
<evidence type="ECO:0000313" key="2">
    <source>
        <dbReference type="Proteomes" id="UP000314294"/>
    </source>
</evidence>
<comment type="caution">
    <text evidence="1">The sequence shown here is derived from an EMBL/GenBank/DDBJ whole genome shotgun (WGS) entry which is preliminary data.</text>
</comment>
<dbReference type="Proteomes" id="UP000314294">
    <property type="component" value="Unassembled WGS sequence"/>
</dbReference>
<dbReference type="AlphaFoldDB" id="A0A4Z2FK90"/>
<protein>
    <submittedName>
        <fullName evidence="1">Uncharacterized protein</fullName>
    </submittedName>
</protein>
<dbReference type="EMBL" id="SRLO01001113">
    <property type="protein sequence ID" value="TNN41375.1"/>
    <property type="molecule type" value="Genomic_DNA"/>
</dbReference>
<accession>A0A4Z2FK90</accession>
<name>A0A4Z2FK90_9TELE</name>
<reference evidence="1 2" key="1">
    <citation type="submission" date="2019-03" db="EMBL/GenBank/DDBJ databases">
        <title>First draft genome of Liparis tanakae, snailfish: a comprehensive survey of snailfish specific genes.</title>
        <authorList>
            <person name="Kim W."/>
            <person name="Song I."/>
            <person name="Jeong J.-H."/>
            <person name="Kim D."/>
            <person name="Kim S."/>
            <person name="Ryu S."/>
            <person name="Song J.Y."/>
            <person name="Lee S.K."/>
        </authorList>
    </citation>
    <scope>NUCLEOTIDE SEQUENCE [LARGE SCALE GENOMIC DNA]</scope>
    <source>
        <tissue evidence="1">Muscle</tissue>
    </source>
</reference>